<dbReference type="GO" id="GO:0004519">
    <property type="term" value="F:endonuclease activity"/>
    <property type="evidence" value="ECO:0007669"/>
    <property type="project" value="UniProtKB-KW"/>
</dbReference>
<dbReference type="EMBL" id="AOGK01000001">
    <property type="protein sequence ID" value="MDG5973716.1"/>
    <property type="molecule type" value="Genomic_DNA"/>
</dbReference>
<dbReference type="InterPro" id="IPR003615">
    <property type="entry name" value="HNH_nuc"/>
</dbReference>
<proteinExistence type="predicted"/>
<evidence type="ECO:0000313" key="2">
    <source>
        <dbReference type="EMBL" id="MDG5973716.1"/>
    </source>
</evidence>
<dbReference type="GO" id="GO:0003676">
    <property type="term" value="F:nucleic acid binding"/>
    <property type="evidence" value="ECO:0007669"/>
    <property type="project" value="InterPro"/>
</dbReference>
<keyword evidence="2" id="KW-0378">Hydrolase</keyword>
<sequence>MWTANPYCVDCGKLTDFPNGFELDHEIPVEDGGSEDDSNLRVRCVWWEHGKKCGCHEAKTQREKRAAGR</sequence>
<dbReference type="InterPro" id="IPR002711">
    <property type="entry name" value="HNH"/>
</dbReference>
<keyword evidence="2" id="KW-0540">Nuclease</keyword>
<keyword evidence="3" id="KW-1185">Reference proteome</keyword>
<dbReference type="GO" id="GO:0008270">
    <property type="term" value="F:zinc ion binding"/>
    <property type="evidence" value="ECO:0007669"/>
    <property type="project" value="InterPro"/>
</dbReference>
<feature type="domain" description="HNH" evidence="1">
    <location>
        <begin position="8"/>
        <end position="44"/>
    </location>
</feature>
<accession>A0A9X4NPY3</accession>
<dbReference type="Pfam" id="PF01844">
    <property type="entry name" value="HNH"/>
    <property type="match status" value="1"/>
</dbReference>
<dbReference type="Proteomes" id="UP001152876">
    <property type="component" value="Unassembled WGS sequence"/>
</dbReference>
<dbReference type="AlphaFoldDB" id="A0A9X4NPY3"/>
<dbReference type="CDD" id="cd00085">
    <property type="entry name" value="HNHc"/>
    <property type="match status" value="1"/>
</dbReference>
<dbReference type="Gene3D" id="1.10.30.50">
    <property type="match status" value="1"/>
</dbReference>
<comment type="caution">
    <text evidence="2">The sequence shown here is derived from an EMBL/GenBank/DDBJ whole genome shotgun (WGS) entry which is preliminary data.</text>
</comment>
<reference evidence="2" key="1">
    <citation type="submission" date="2013-01" db="EMBL/GenBank/DDBJ databases">
        <title>Genome draft of Hydrogenophaga taeniospiralis 2K1.</title>
        <authorList>
            <person name="Gomila M."/>
            <person name="Lalucat J."/>
        </authorList>
    </citation>
    <scope>NUCLEOTIDE SEQUENCE</scope>
    <source>
        <strain evidence="2">CCUG 15921</strain>
    </source>
</reference>
<evidence type="ECO:0000313" key="3">
    <source>
        <dbReference type="Proteomes" id="UP001152876"/>
    </source>
</evidence>
<name>A0A9X4NPY3_9BURK</name>
<organism evidence="2 3">
    <name type="scientific">Hydrogenophaga taeniospiralis CCUG 15921</name>
    <dbReference type="NCBI Taxonomy" id="1281780"/>
    <lineage>
        <taxon>Bacteria</taxon>
        <taxon>Pseudomonadati</taxon>
        <taxon>Pseudomonadota</taxon>
        <taxon>Betaproteobacteria</taxon>
        <taxon>Burkholderiales</taxon>
        <taxon>Comamonadaceae</taxon>
        <taxon>Hydrogenophaga</taxon>
    </lineage>
</organism>
<gene>
    <name evidence="2" type="ORF">H010_00545</name>
</gene>
<keyword evidence="2" id="KW-0255">Endonuclease</keyword>
<protein>
    <submittedName>
        <fullName evidence="2">HNH endonuclease family protein</fullName>
    </submittedName>
</protein>
<evidence type="ECO:0000259" key="1">
    <source>
        <dbReference type="Pfam" id="PF01844"/>
    </source>
</evidence>